<keyword evidence="2" id="KW-1185">Reference proteome</keyword>
<protein>
    <submittedName>
        <fullName evidence="1">Uncharacterized protein</fullName>
    </submittedName>
</protein>
<sequence>MSAASLDDLERRLLGSADDSAHRPYYDLSAVEDDEA</sequence>
<evidence type="ECO:0000313" key="2">
    <source>
        <dbReference type="Proteomes" id="UP000280008"/>
    </source>
</evidence>
<name>A0A495IDN5_9MICO</name>
<reference evidence="1 2" key="1">
    <citation type="submission" date="2018-10" db="EMBL/GenBank/DDBJ databases">
        <title>Sequencing the genomes of 1000 actinobacteria strains.</title>
        <authorList>
            <person name="Klenk H.-P."/>
        </authorList>
    </citation>
    <scope>NUCLEOTIDE SEQUENCE [LARGE SCALE GENOMIC DNA]</scope>
    <source>
        <strain evidence="1 2">DSM 17894</strain>
    </source>
</reference>
<accession>A0A495IDN5</accession>
<evidence type="ECO:0000313" key="1">
    <source>
        <dbReference type="EMBL" id="RKR73235.1"/>
    </source>
</evidence>
<gene>
    <name evidence="1" type="ORF">C8E83_0325</name>
</gene>
<dbReference type="Proteomes" id="UP000280008">
    <property type="component" value="Unassembled WGS sequence"/>
</dbReference>
<proteinExistence type="predicted"/>
<dbReference type="AlphaFoldDB" id="A0A495IDN5"/>
<organism evidence="1 2">
    <name type="scientific">Frondihabitans australicus</name>
    <dbReference type="NCBI Taxonomy" id="386892"/>
    <lineage>
        <taxon>Bacteria</taxon>
        <taxon>Bacillati</taxon>
        <taxon>Actinomycetota</taxon>
        <taxon>Actinomycetes</taxon>
        <taxon>Micrococcales</taxon>
        <taxon>Microbacteriaceae</taxon>
        <taxon>Frondihabitans</taxon>
    </lineage>
</organism>
<dbReference type="EMBL" id="RBKS01000001">
    <property type="protein sequence ID" value="RKR73235.1"/>
    <property type="molecule type" value="Genomic_DNA"/>
</dbReference>
<comment type="caution">
    <text evidence="1">The sequence shown here is derived from an EMBL/GenBank/DDBJ whole genome shotgun (WGS) entry which is preliminary data.</text>
</comment>